<dbReference type="EMBL" id="QJKJ01004678">
    <property type="protein sequence ID" value="RDX93187.1"/>
    <property type="molecule type" value="Genomic_DNA"/>
</dbReference>
<gene>
    <name evidence="3" type="ORF">CR513_24585</name>
</gene>
<dbReference type="Pfam" id="PF03732">
    <property type="entry name" value="Retrotrans_gag"/>
    <property type="match status" value="1"/>
</dbReference>
<feature type="region of interest" description="Disordered" evidence="1">
    <location>
        <begin position="143"/>
        <end position="162"/>
    </location>
</feature>
<sequence>MKFKFLEKFFPVSRIATIRKENCGIWQHSRETLHEYWERFNKLCATFPHHQINEQLLIQYFYEGLTMMDRSMINATSGGALMDKTPITTRPLISNMASNTQKFGIRGVAHPRWQLAIGQHQPSIVVRVCGICTSVEHPTDMCPTLQETKSDHPESVGSIGGYQYRKQPYLSRPYDSQQFGRQQYQSNPPKARFRIKIAISRIRDTKHYLSNNSNNRECHHNATHHLWKT</sequence>
<proteinExistence type="predicted"/>
<accession>A0A371GRJ7</accession>
<reference evidence="3" key="1">
    <citation type="submission" date="2018-05" db="EMBL/GenBank/DDBJ databases">
        <title>Draft genome of Mucuna pruriens seed.</title>
        <authorList>
            <person name="Nnadi N.E."/>
            <person name="Vos R."/>
            <person name="Hasami M.H."/>
            <person name="Devisetty U.K."/>
            <person name="Aguiy J.C."/>
        </authorList>
    </citation>
    <scope>NUCLEOTIDE SEQUENCE [LARGE SCALE GENOMIC DNA]</scope>
    <source>
        <strain evidence="3">JCA_2017</strain>
    </source>
</reference>
<evidence type="ECO:0000259" key="2">
    <source>
        <dbReference type="Pfam" id="PF03732"/>
    </source>
</evidence>
<comment type="caution">
    <text evidence="3">The sequence shown here is derived from an EMBL/GenBank/DDBJ whole genome shotgun (WGS) entry which is preliminary data.</text>
</comment>
<dbReference type="InterPro" id="IPR005162">
    <property type="entry name" value="Retrotrans_gag_dom"/>
</dbReference>
<dbReference type="AlphaFoldDB" id="A0A371GRJ7"/>
<evidence type="ECO:0000256" key="1">
    <source>
        <dbReference type="SAM" id="MobiDB-lite"/>
    </source>
</evidence>
<dbReference type="PANTHER" id="PTHR33223">
    <property type="entry name" value="CCHC-TYPE DOMAIN-CONTAINING PROTEIN"/>
    <property type="match status" value="1"/>
</dbReference>
<keyword evidence="4" id="KW-1185">Reference proteome</keyword>
<dbReference type="Proteomes" id="UP000257109">
    <property type="component" value="Unassembled WGS sequence"/>
</dbReference>
<evidence type="ECO:0000313" key="3">
    <source>
        <dbReference type="EMBL" id="RDX93187.1"/>
    </source>
</evidence>
<dbReference type="PANTHER" id="PTHR33223:SF3">
    <property type="match status" value="1"/>
</dbReference>
<organism evidence="3 4">
    <name type="scientific">Mucuna pruriens</name>
    <name type="common">Velvet bean</name>
    <name type="synonym">Dolichos pruriens</name>
    <dbReference type="NCBI Taxonomy" id="157652"/>
    <lineage>
        <taxon>Eukaryota</taxon>
        <taxon>Viridiplantae</taxon>
        <taxon>Streptophyta</taxon>
        <taxon>Embryophyta</taxon>
        <taxon>Tracheophyta</taxon>
        <taxon>Spermatophyta</taxon>
        <taxon>Magnoliopsida</taxon>
        <taxon>eudicotyledons</taxon>
        <taxon>Gunneridae</taxon>
        <taxon>Pentapetalae</taxon>
        <taxon>rosids</taxon>
        <taxon>fabids</taxon>
        <taxon>Fabales</taxon>
        <taxon>Fabaceae</taxon>
        <taxon>Papilionoideae</taxon>
        <taxon>50 kb inversion clade</taxon>
        <taxon>NPAAA clade</taxon>
        <taxon>indigoferoid/millettioid clade</taxon>
        <taxon>Phaseoleae</taxon>
        <taxon>Mucuna</taxon>
    </lineage>
</organism>
<feature type="non-terminal residue" evidence="3">
    <location>
        <position position="1"/>
    </location>
</feature>
<name>A0A371GRJ7_MUCPR</name>
<evidence type="ECO:0000313" key="4">
    <source>
        <dbReference type="Proteomes" id="UP000257109"/>
    </source>
</evidence>
<feature type="domain" description="Retrotransposon gag" evidence="2">
    <location>
        <begin position="2"/>
        <end position="66"/>
    </location>
</feature>
<protein>
    <recommendedName>
        <fullName evidence="2">Retrotransposon gag domain-containing protein</fullName>
    </recommendedName>
</protein>